<dbReference type="Gene3D" id="1.20.120.1240">
    <property type="entry name" value="Dynamin, middle domain"/>
    <property type="match status" value="1"/>
</dbReference>
<feature type="domain" description="GED" evidence="4">
    <location>
        <begin position="740"/>
        <end position="836"/>
    </location>
</feature>
<dbReference type="GO" id="GO:0003924">
    <property type="term" value="F:GTPase activity"/>
    <property type="evidence" value="ECO:0007669"/>
    <property type="project" value="InterPro"/>
</dbReference>
<evidence type="ECO:0000313" key="6">
    <source>
        <dbReference type="EMBL" id="KAH0218499.1"/>
    </source>
</evidence>
<proteinExistence type="predicted"/>
<feature type="compositionally biased region" description="Low complexity" evidence="3">
    <location>
        <begin position="27"/>
        <end position="41"/>
    </location>
</feature>
<name>A0A9P8K5L9_AURME</name>
<reference evidence="6" key="1">
    <citation type="journal article" date="2021" name="J Fungi (Basel)">
        <title>Virulence traits and population genomics of the black yeast Aureobasidium melanogenum.</title>
        <authorList>
            <person name="Cernosa A."/>
            <person name="Sun X."/>
            <person name="Gostincar C."/>
            <person name="Fang C."/>
            <person name="Gunde-Cimerman N."/>
            <person name="Song Z."/>
        </authorList>
    </citation>
    <scope>NUCLEOTIDE SEQUENCE</scope>
    <source>
        <strain evidence="6">EXF-8016</strain>
    </source>
</reference>
<dbReference type="OrthoDB" id="5061070at2759"/>
<keyword evidence="2" id="KW-0342">GTP-binding</keyword>
<dbReference type="InterPro" id="IPR022812">
    <property type="entry name" value="Dynamin"/>
</dbReference>
<dbReference type="AlphaFoldDB" id="A0A9P8K5L9"/>
<evidence type="ECO:0000256" key="1">
    <source>
        <dbReference type="ARBA" id="ARBA00022741"/>
    </source>
</evidence>
<keyword evidence="6" id="KW-0378">Hydrolase</keyword>
<feature type="compositionally biased region" description="Polar residues" evidence="3">
    <location>
        <begin position="42"/>
        <end position="51"/>
    </location>
</feature>
<reference evidence="6" key="2">
    <citation type="submission" date="2021-08" db="EMBL/GenBank/DDBJ databases">
        <authorList>
            <person name="Gostincar C."/>
            <person name="Sun X."/>
            <person name="Song Z."/>
            <person name="Gunde-Cimerman N."/>
        </authorList>
    </citation>
    <scope>NUCLEOTIDE SEQUENCE</scope>
    <source>
        <strain evidence="6">EXF-8016</strain>
    </source>
</reference>
<evidence type="ECO:0000259" key="4">
    <source>
        <dbReference type="PROSITE" id="PS51388"/>
    </source>
</evidence>
<feature type="non-terminal residue" evidence="6">
    <location>
        <position position="1"/>
    </location>
</feature>
<comment type="caution">
    <text evidence="6">The sequence shown here is derived from an EMBL/GenBank/DDBJ whole genome shotgun (WGS) entry which is preliminary data.</text>
</comment>
<feature type="domain" description="Dynamin-type G" evidence="5">
    <location>
        <begin position="95"/>
        <end position="415"/>
    </location>
</feature>
<dbReference type="PROSITE" id="PS51388">
    <property type="entry name" value="GED"/>
    <property type="match status" value="1"/>
</dbReference>
<evidence type="ECO:0000256" key="2">
    <source>
        <dbReference type="ARBA" id="ARBA00023134"/>
    </source>
</evidence>
<dbReference type="InterPro" id="IPR020850">
    <property type="entry name" value="GED_dom"/>
</dbReference>
<evidence type="ECO:0000256" key="3">
    <source>
        <dbReference type="SAM" id="MobiDB-lite"/>
    </source>
</evidence>
<feature type="region of interest" description="Disordered" evidence="3">
    <location>
        <begin position="1"/>
        <end position="61"/>
    </location>
</feature>
<feature type="compositionally biased region" description="Basic residues" evidence="3">
    <location>
        <begin position="554"/>
        <end position="563"/>
    </location>
</feature>
<dbReference type="GO" id="GO:0008017">
    <property type="term" value="F:microtubule binding"/>
    <property type="evidence" value="ECO:0007669"/>
    <property type="project" value="TreeGrafter"/>
</dbReference>
<dbReference type="GO" id="GO:0005886">
    <property type="term" value="C:plasma membrane"/>
    <property type="evidence" value="ECO:0007669"/>
    <property type="project" value="TreeGrafter"/>
</dbReference>
<dbReference type="Proteomes" id="UP000767238">
    <property type="component" value="Unassembled WGS sequence"/>
</dbReference>
<gene>
    <name evidence="6" type="ORF">KCV03_g6455</name>
</gene>
<dbReference type="GO" id="GO:0031623">
    <property type="term" value="P:receptor internalization"/>
    <property type="evidence" value="ECO:0007669"/>
    <property type="project" value="TreeGrafter"/>
</dbReference>
<dbReference type="Pfam" id="PF00350">
    <property type="entry name" value="Dynamin_N"/>
    <property type="match status" value="1"/>
</dbReference>
<dbReference type="PRINTS" id="PR00195">
    <property type="entry name" value="DYNAMIN"/>
</dbReference>
<sequence>MAEPYIKLEHPPTLEHAPRVFNSAPQSTPSNTDTSSMTSTSAPGSHSNAGDQQPDDRLDIDSQQPDEQLDALGRPVQQLVKLVKELEVLGVEKTDLPLPKIVVVGDQSAGKSSLIEGLSGIKVPRSKGTCTRCPLEITLLPSSSEQDTTWSCDVELQHKFSFNPDASLDGHYGKWHEVHNLKPVHFATVNDKDELENVISRAQHAVLNPGDDPLQYLHASSINKMPMKVEFSPNKVILTIRAPGQPSLSFIDLPGIVEQMGVPGGKWLVRLVKNFVTDHINEDNALILLARSMEVDFSNSSGAALIDDCGALARTVGCLTKPDRWPPGGGSRLVQDVLEGTAFAVGHGYFVAKQPNQLELDSDLPAEKARESEDGFFAQAPWSTELHDFRNRFGTFKLRDFLSHKLTDQIQVALPNIIRNVNSRLGAIDAELAGYPDPPENALGKVLEALSDFKALVEKNVQGIFPHNEMRNMLRNLDTTFQSDLEKLRPGLSKYTPVVVPEMINLLSDEDDPDQCSPTPSNKRRINFGTPAAKRFKVEPGSRDSSAIPSTTKSKGKAKGKGKLKTLQDVRETLATLSAFEIPNEVDPVAINHLRKEMLVGWDGPTMAYINSVQEEIQTTLDQLLEQACAQWLNTAFFKDAKQIVRAFVCRIISEQMERAEEKLVLEQRKPSTIDIEAYEYHSKEELKILEEARMTRRLKEKFEATDRASGRDDNQKRLEKFLKDTKARAELGPDPYDEEVKIMAKVRGYHRVALLRFVDQIIRRIHVLVLHELEYDLPQELKTGLGVENHDAQERCKELLAEDREREIRRKELQVERSNFVEAQRKLAAIGQRDQGVALDN</sequence>
<dbReference type="EMBL" id="JAHFYH010000048">
    <property type="protein sequence ID" value="KAH0218499.1"/>
    <property type="molecule type" value="Genomic_DNA"/>
</dbReference>
<dbReference type="InterPro" id="IPR045063">
    <property type="entry name" value="Dynamin_N"/>
</dbReference>
<dbReference type="SUPFAM" id="SSF52540">
    <property type="entry name" value="P-loop containing nucleoside triphosphate hydrolases"/>
    <property type="match status" value="1"/>
</dbReference>
<dbReference type="InterPro" id="IPR000375">
    <property type="entry name" value="Dynamin_stalk"/>
</dbReference>
<organism evidence="6 7">
    <name type="scientific">Aureobasidium melanogenum</name>
    <name type="common">Aureobasidium pullulans var. melanogenum</name>
    <dbReference type="NCBI Taxonomy" id="46634"/>
    <lineage>
        <taxon>Eukaryota</taxon>
        <taxon>Fungi</taxon>
        <taxon>Dikarya</taxon>
        <taxon>Ascomycota</taxon>
        <taxon>Pezizomycotina</taxon>
        <taxon>Dothideomycetes</taxon>
        <taxon>Dothideomycetidae</taxon>
        <taxon>Dothideales</taxon>
        <taxon>Saccotheciaceae</taxon>
        <taxon>Aureobasidium</taxon>
    </lineage>
</organism>
<dbReference type="PANTHER" id="PTHR11566">
    <property type="entry name" value="DYNAMIN"/>
    <property type="match status" value="1"/>
</dbReference>
<evidence type="ECO:0000313" key="7">
    <source>
        <dbReference type="Proteomes" id="UP000767238"/>
    </source>
</evidence>
<dbReference type="InterPro" id="IPR030381">
    <property type="entry name" value="G_DYNAMIN_dom"/>
</dbReference>
<dbReference type="Gene3D" id="3.40.50.300">
    <property type="entry name" value="P-loop containing nucleotide triphosphate hydrolases"/>
    <property type="match status" value="1"/>
</dbReference>
<dbReference type="InterPro" id="IPR001401">
    <property type="entry name" value="Dynamin_GTPase"/>
</dbReference>
<dbReference type="GO" id="GO:0005874">
    <property type="term" value="C:microtubule"/>
    <property type="evidence" value="ECO:0007669"/>
    <property type="project" value="TreeGrafter"/>
</dbReference>
<dbReference type="InterPro" id="IPR027417">
    <property type="entry name" value="P-loop_NTPase"/>
</dbReference>
<dbReference type="CDD" id="cd08771">
    <property type="entry name" value="DLP_1"/>
    <property type="match status" value="1"/>
</dbReference>
<accession>A0A9P8K5L9</accession>
<feature type="compositionally biased region" description="Basic and acidic residues" evidence="3">
    <location>
        <begin position="1"/>
        <end position="18"/>
    </location>
</feature>
<protein>
    <submittedName>
        <fullName evidence="6">P-loop containing nucleoside triphosphate hydrolase protein</fullName>
    </submittedName>
</protein>
<dbReference type="SMART" id="SM00053">
    <property type="entry name" value="DYNc"/>
    <property type="match status" value="1"/>
</dbReference>
<feature type="region of interest" description="Disordered" evidence="3">
    <location>
        <begin position="509"/>
        <end position="563"/>
    </location>
</feature>
<evidence type="ECO:0000259" key="5">
    <source>
        <dbReference type="PROSITE" id="PS51718"/>
    </source>
</evidence>
<dbReference type="PANTHER" id="PTHR11566:SF131">
    <property type="entry name" value="GTPASE, PUTATIVE (AFU_ORTHOLOGUE AFUA_6G07630)-RELATED"/>
    <property type="match status" value="1"/>
</dbReference>
<dbReference type="PROSITE" id="PS51718">
    <property type="entry name" value="G_DYNAMIN_2"/>
    <property type="match status" value="1"/>
</dbReference>
<dbReference type="GO" id="GO:0005737">
    <property type="term" value="C:cytoplasm"/>
    <property type="evidence" value="ECO:0007669"/>
    <property type="project" value="TreeGrafter"/>
</dbReference>
<keyword evidence="1" id="KW-0547">Nucleotide-binding</keyword>
<dbReference type="Pfam" id="PF01031">
    <property type="entry name" value="Dynamin_M"/>
    <property type="match status" value="1"/>
</dbReference>
<dbReference type="GO" id="GO:0005525">
    <property type="term" value="F:GTP binding"/>
    <property type="evidence" value="ECO:0007669"/>
    <property type="project" value="InterPro"/>
</dbReference>